<name>A0AAI8HQJ6_9BACI</name>
<dbReference type="EMBL" id="CP025001">
    <property type="protein sequence ID" value="AUJ78308.1"/>
    <property type="molecule type" value="Genomic_DNA"/>
</dbReference>
<dbReference type="KEGG" id="bsia:CWD84_16480"/>
<organism evidence="1 2">
    <name type="scientific">Bacillus siamensis</name>
    <dbReference type="NCBI Taxonomy" id="659243"/>
    <lineage>
        <taxon>Bacteria</taxon>
        <taxon>Bacillati</taxon>
        <taxon>Bacillota</taxon>
        <taxon>Bacilli</taxon>
        <taxon>Bacillales</taxon>
        <taxon>Bacillaceae</taxon>
        <taxon>Bacillus</taxon>
        <taxon>Bacillus amyloliquefaciens group</taxon>
    </lineage>
</organism>
<sequence length="73" mass="8032">MAILHQGSQRLIHAEAFSHSAFTSISLLHSTKSDIYPVFGTASKNGSKTFDPVNKQVMALVYIYSCPSIGFFH</sequence>
<proteinExistence type="predicted"/>
<evidence type="ECO:0000313" key="2">
    <source>
        <dbReference type="Proteomes" id="UP000234366"/>
    </source>
</evidence>
<dbReference type="AlphaFoldDB" id="A0AAI8HQJ6"/>
<reference evidence="1 2" key="1">
    <citation type="submission" date="2017-11" db="EMBL/GenBank/DDBJ databases">
        <title>Genome sequence and genome mining of multiple bioactive secondary metabolites from a deep sea-derived Bacillus siamensis SCSIO 05746.</title>
        <authorList>
            <person name="Pan H.-Q."/>
            <person name="Ju J.-H."/>
        </authorList>
    </citation>
    <scope>NUCLEOTIDE SEQUENCE [LARGE SCALE GENOMIC DNA]</scope>
    <source>
        <strain evidence="1 2">SCSIO 05746</strain>
    </source>
</reference>
<keyword evidence="2" id="KW-1185">Reference proteome</keyword>
<gene>
    <name evidence="1" type="ORF">CWD84_16480</name>
</gene>
<evidence type="ECO:0000313" key="1">
    <source>
        <dbReference type="EMBL" id="AUJ78308.1"/>
    </source>
</evidence>
<dbReference type="Proteomes" id="UP000234366">
    <property type="component" value="Chromosome"/>
</dbReference>
<accession>A0AAI8HQJ6</accession>
<protein>
    <submittedName>
        <fullName evidence="1">Uncharacterized protein</fullName>
    </submittedName>
</protein>